<evidence type="ECO:0000313" key="2">
    <source>
        <dbReference type="Proteomes" id="UP001345963"/>
    </source>
</evidence>
<sequence length="70" mass="7690">MDHHKRTLSTLPHNNIISRTSELPQSESKYLPAPFISVCSSIVVSPPPGRSKSTPYFLLVPAPLPFTCSL</sequence>
<keyword evidence="2" id="KW-1185">Reference proteome</keyword>
<organism evidence="1 2">
    <name type="scientific">Ataeniobius toweri</name>
    <dbReference type="NCBI Taxonomy" id="208326"/>
    <lineage>
        <taxon>Eukaryota</taxon>
        <taxon>Metazoa</taxon>
        <taxon>Chordata</taxon>
        <taxon>Craniata</taxon>
        <taxon>Vertebrata</taxon>
        <taxon>Euteleostomi</taxon>
        <taxon>Actinopterygii</taxon>
        <taxon>Neopterygii</taxon>
        <taxon>Teleostei</taxon>
        <taxon>Neoteleostei</taxon>
        <taxon>Acanthomorphata</taxon>
        <taxon>Ovalentaria</taxon>
        <taxon>Atherinomorphae</taxon>
        <taxon>Cyprinodontiformes</taxon>
        <taxon>Goodeidae</taxon>
        <taxon>Ataeniobius</taxon>
    </lineage>
</organism>
<protein>
    <submittedName>
        <fullName evidence="1">Uncharacterized protein</fullName>
    </submittedName>
</protein>
<accession>A0ABU7ALG0</accession>
<comment type="caution">
    <text evidence="1">The sequence shown here is derived from an EMBL/GenBank/DDBJ whole genome shotgun (WGS) entry which is preliminary data.</text>
</comment>
<name>A0ABU7ALG0_9TELE</name>
<dbReference type="EMBL" id="JAHUTI010020409">
    <property type="protein sequence ID" value="MED6238748.1"/>
    <property type="molecule type" value="Genomic_DNA"/>
</dbReference>
<gene>
    <name evidence="1" type="ORF">ATANTOWER_028984</name>
</gene>
<reference evidence="1 2" key="1">
    <citation type="submission" date="2021-07" db="EMBL/GenBank/DDBJ databases">
        <authorList>
            <person name="Palmer J.M."/>
        </authorList>
    </citation>
    <scope>NUCLEOTIDE SEQUENCE [LARGE SCALE GENOMIC DNA]</scope>
    <source>
        <strain evidence="1 2">AT_MEX2019</strain>
        <tissue evidence="1">Muscle</tissue>
    </source>
</reference>
<evidence type="ECO:0000313" key="1">
    <source>
        <dbReference type="EMBL" id="MED6238748.1"/>
    </source>
</evidence>
<dbReference type="Proteomes" id="UP001345963">
    <property type="component" value="Unassembled WGS sequence"/>
</dbReference>
<proteinExistence type="predicted"/>